<dbReference type="EMBL" id="JBHSKF010000003">
    <property type="protein sequence ID" value="MFC5287147.1"/>
    <property type="molecule type" value="Genomic_DNA"/>
</dbReference>
<accession>A0ABW0EIA7</accession>
<evidence type="ECO:0000313" key="1">
    <source>
        <dbReference type="EMBL" id="MFC5287147.1"/>
    </source>
</evidence>
<evidence type="ECO:0000313" key="2">
    <source>
        <dbReference type="Proteomes" id="UP001596157"/>
    </source>
</evidence>
<keyword evidence="2" id="KW-1185">Reference proteome</keyword>
<protein>
    <submittedName>
        <fullName evidence="1">Uncharacterized protein</fullName>
    </submittedName>
</protein>
<comment type="caution">
    <text evidence="1">The sequence shown here is derived from an EMBL/GenBank/DDBJ whole genome shotgun (WGS) entry which is preliminary data.</text>
</comment>
<dbReference type="Proteomes" id="UP001596157">
    <property type="component" value="Unassembled WGS sequence"/>
</dbReference>
<dbReference type="RefSeq" id="WP_378245793.1">
    <property type="nucleotide sequence ID" value="NZ_JBHSKF010000003.1"/>
</dbReference>
<gene>
    <name evidence="1" type="ORF">ACFPM7_08815</name>
</gene>
<proteinExistence type="predicted"/>
<reference evidence="2" key="1">
    <citation type="journal article" date="2019" name="Int. J. Syst. Evol. Microbiol.">
        <title>The Global Catalogue of Microorganisms (GCM) 10K type strain sequencing project: providing services to taxonomists for standard genome sequencing and annotation.</title>
        <authorList>
            <consortium name="The Broad Institute Genomics Platform"/>
            <consortium name="The Broad Institute Genome Sequencing Center for Infectious Disease"/>
            <person name="Wu L."/>
            <person name="Ma J."/>
        </authorList>
    </citation>
    <scope>NUCLEOTIDE SEQUENCE [LARGE SCALE GENOMIC DNA]</scope>
    <source>
        <strain evidence="2">CCUG 59778</strain>
    </source>
</reference>
<name>A0ABW0EIA7_9PSEU</name>
<sequence length="165" mass="17210">MAGHERPAARITAGLEPSLVDNAPLLLTSFSEEDIREFTLRVAGPAALLAAKAVKIGERLKDAEAGRADRVKEKDALDMFRLLQATDTESLVEAITLHTADPHAKPTTQRALQVLKAHGTTVSGVLPALATTAAGGDPVVAPSFVALVDELVDALSSACPQLTLA</sequence>
<organism evidence="1 2">
    <name type="scientific">Actinokineospora guangxiensis</name>
    <dbReference type="NCBI Taxonomy" id="1490288"/>
    <lineage>
        <taxon>Bacteria</taxon>
        <taxon>Bacillati</taxon>
        <taxon>Actinomycetota</taxon>
        <taxon>Actinomycetes</taxon>
        <taxon>Pseudonocardiales</taxon>
        <taxon>Pseudonocardiaceae</taxon>
        <taxon>Actinokineospora</taxon>
    </lineage>
</organism>